<organism evidence="9 10">
    <name type="scientific">Agrobacterium tumefaciens str. Kerr 14</name>
    <dbReference type="NCBI Taxonomy" id="1183424"/>
    <lineage>
        <taxon>Bacteria</taxon>
        <taxon>Pseudomonadati</taxon>
        <taxon>Pseudomonadota</taxon>
        <taxon>Alphaproteobacteria</taxon>
        <taxon>Hyphomicrobiales</taxon>
        <taxon>Rhizobiaceae</taxon>
        <taxon>Rhizobium/Agrobacterium group</taxon>
        <taxon>Agrobacterium</taxon>
        <taxon>Agrobacterium tumefaciens complex</taxon>
    </lineage>
</organism>
<reference evidence="9 10" key="1">
    <citation type="submission" date="2016-01" db="EMBL/GenBank/DDBJ databases">
        <authorList>
            <person name="Oliw E.H."/>
        </authorList>
    </citation>
    <scope>NUCLEOTIDE SEQUENCE [LARGE SCALE GENOMIC DNA]</scope>
    <source>
        <strain evidence="9 10">Kerr 14</strain>
    </source>
</reference>
<evidence type="ECO:0000256" key="4">
    <source>
        <dbReference type="ARBA" id="ARBA00022496"/>
    </source>
</evidence>
<dbReference type="RefSeq" id="WP_060725257.1">
    <property type="nucleotide sequence ID" value="NZ_LT009730.1"/>
</dbReference>
<keyword evidence="4" id="KW-0410">Iron transport</keyword>
<comment type="subcellular location">
    <subcellularLocation>
        <location evidence="1">Cell membrane</location>
        <topology evidence="1">Peripheral membrane protein</topology>
    </subcellularLocation>
</comment>
<evidence type="ECO:0000256" key="6">
    <source>
        <dbReference type="ARBA" id="ARBA00023065"/>
    </source>
</evidence>
<gene>
    <name evidence="9" type="ORF">AGR4C_Cc120264</name>
</gene>
<keyword evidence="2" id="KW-0813">Transport</keyword>
<dbReference type="InterPro" id="IPR051535">
    <property type="entry name" value="Siderophore_ABC-ATPase"/>
</dbReference>
<dbReference type="GO" id="GO:0016887">
    <property type="term" value="F:ATP hydrolysis activity"/>
    <property type="evidence" value="ECO:0007669"/>
    <property type="project" value="InterPro"/>
</dbReference>
<keyword evidence="3" id="KW-1003">Cell membrane</keyword>
<evidence type="ECO:0000256" key="5">
    <source>
        <dbReference type="ARBA" id="ARBA00023004"/>
    </source>
</evidence>
<dbReference type="GO" id="GO:0006302">
    <property type="term" value="P:double-strand break repair"/>
    <property type="evidence" value="ECO:0007669"/>
    <property type="project" value="InterPro"/>
</dbReference>
<evidence type="ECO:0000256" key="3">
    <source>
        <dbReference type="ARBA" id="ARBA00022475"/>
    </source>
</evidence>
<dbReference type="GO" id="GO:0005524">
    <property type="term" value="F:ATP binding"/>
    <property type="evidence" value="ECO:0007669"/>
    <property type="project" value="InterPro"/>
</dbReference>
<dbReference type="EMBL" id="FBWC01000004">
    <property type="protein sequence ID" value="CUX11816.1"/>
    <property type="molecule type" value="Genomic_DNA"/>
</dbReference>
<dbReference type="Pfam" id="PF13476">
    <property type="entry name" value="AAA_23"/>
    <property type="match status" value="1"/>
</dbReference>
<dbReference type="GO" id="GO:0005886">
    <property type="term" value="C:plasma membrane"/>
    <property type="evidence" value="ECO:0007669"/>
    <property type="project" value="UniProtKB-SubCell"/>
</dbReference>
<keyword evidence="5" id="KW-0408">Iron</keyword>
<evidence type="ECO:0000259" key="8">
    <source>
        <dbReference type="SMART" id="SM00382"/>
    </source>
</evidence>
<dbReference type="InterPro" id="IPR038729">
    <property type="entry name" value="Rad50/SbcC_AAA"/>
</dbReference>
<dbReference type="Proteomes" id="UP000191897">
    <property type="component" value="Unassembled WGS sequence"/>
</dbReference>
<accession>A0A1S7NUG1</accession>
<dbReference type="Gene3D" id="3.40.50.300">
    <property type="entry name" value="P-loop containing nucleotide triphosphate hydrolases"/>
    <property type="match status" value="2"/>
</dbReference>
<sequence>MLFLDSVTMKESTGGRDDYPFSVPALRHLERLEFKTPITFFAGNNGSGKSTLLEGLAAGMTAYAIGNHGQVAGDLYLQHAETVAKSFYFARKKYPKIRMFLRAEDVLGYVRRQNEEALDDFRWEREKALKKGEDFPEETPETFRGIIRNNAIDRRSHGEGFLDILHRRVHGAGLYFLDEPESPLSPQKQLELAALIRDAADSGGQLIIATHSPVLLAIPEATIYCFDEDGVTERLYDELENISFLRRFLDRPSKYLSD</sequence>
<dbReference type="SUPFAM" id="SSF52540">
    <property type="entry name" value="P-loop containing nucleoside triphosphate hydrolases"/>
    <property type="match status" value="1"/>
</dbReference>
<keyword evidence="6" id="KW-0406">Ion transport</keyword>
<dbReference type="SMART" id="SM00382">
    <property type="entry name" value="AAA"/>
    <property type="match status" value="1"/>
</dbReference>
<protein>
    <submittedName>
        <fullName evidence="9">ABC transporter, nucleotide binding/ATPase protein</fullName>
    </submittedName>
</protein>
<dbReference type="InterPro" id="IPR003959">
    <property type="entry name" value="ATPase_AAA_core"/>
</dbReference>
<evidence type="ECO:0000256" key="2">
    <source>
        <dbReference type="ARBA" id="ARBA00022448"/>
    </source>
</evidence>
<dbReference type="PANTHER" id="PTHR42771">
    <property type="entry name" value="IRON(3+)-HYDROXAMATE IMPORT ATP-BINDING PROTEIN FHUC"/>
    <property type="match status" value="1"/>
</dbReference>
<dbReference type="GO" id="GO:0006826">
    <property type="term" value="P:iron ion transport"/>
    <property type="evidence" value="ECO:0007669"/>
    <property type="project" value="UniProtKB-KW"/>
</dbReference>
<evidence type="ECO:0000313" key="9">
    <source>
        <dbReference type="EMBL" id="CUX11816.1"/>
    </source>
</evidence>
<proteinExistence type="predicted"/>
<dbReference type="PANTHER" id="PTHR42771:SF2">
    <property type="entry name" value="IRON(3+)-HYDROXAMATE IMPORT ATP-BINDING PROTEIN FHUC"/>
    <property type="match status" value="1"/>
</dbReference>
<dbReference type="GeneID" id="92922292"/>
<dbReference type="InterPro" id="IPR003593">
    <property type="entry name" value="AAA+_ATPase"/>
</dbReference>
<evidence type="ECO:0000256" key="1">
    <source>
        <dbReference type="ARBA" id="ARBA00004202"/>
    </source>
</evidence>
<dbReference type="Pfam" id="PF13304">
    <property type="entry name" value="AAA_21"/>
    <property type="match status" value="1"/>
</dbReference>
<dbReference type="InterPro" id="IPR027417">
    <property type="entry name" value="P-loop_NTPase"/>
</dbReference>
<evidence type="ECO:0000256" key="7">
    <source>
        <dbReference type="ARBA" id="ARBA00023136"/>
    </source>
</evidence>
<name>A0A1S7NUG1_AGRTU</name>
<dbReference type="AlphaFoldDB" id="A0A1S7NUG1"/>
<evidence type="ECO:0000313" key="10">
    <source>
        <dbReference type="Proteomes" id="UP000191897"/>
    </source>
</evidence>
<feature type="domain" description="AAA+ ATPase" evidence="8">
    <location>
        <begin position="35"/>
        <end position="237"/>
    </location>
</feature>
<keyword evidence="7" id="KW-0472">Membrane</keyword>